<dbReference type="Pfam" id="PF00356">
    <property type="entry name" value="LacI"/>
    <property type="match status" value="1"/>
</dbReference>
<dbReference type="InterPro" id="IPR046335">
    <property type="entry name" value="LacI/GalR-like_sensor"/>
</dbReference>
<evidence type="ECO:0000256" key="2">
    <source>
        <dbReference type="ARBA" id="ARBA00023015"/>
    </source>
</evidence>
<comment type="caution">
    <text evidence="6">The sequence shown here is derived from an EMBL/GenBank/DDBJ whole genome shotgun (WGS) entry which is preliminary data.</text>
</comment>
<dbReference type="AlphaFoldDB" id="A0A432NWU8"/>
<dbReference type="PANTHER" id="PTHR30146:SF148">
    <property type="entry name" value="HTH-TYPE TRANSCRIPTIONAL REPRESSOR PURR-RELATED"/>
    <property type="match status" value="1"/>
</dbReference>
<dbReference type="CDD" id="cd06288">
    <property type="entry name" value="PBP1_sucrose_transcription_regulator"/>
    <property type="match status" value="1"/>
</dbReference>
<dbReference type="Gene3D" id="1.10.260.40">
    <property type="entry name" value="lambda repressor-like DNA-binding domains"/>
    <property type="match status" value="1"/>
</dbReference>
<keyword evidence="3 6" id="KW-0238">DNA-binding</keyword>
<evidence type="ECO:0000313" key="6">
    <source>
        <dbReference type="EMBL" id="RUM04161.1"/>
    </source>
</evidence>
<dbReference type="InterPro" id="IPR000843">
    <property type="entry name" value="HTH_LacI"/>
</dbReference>
<gene>
    <name evidence="6" type="ORF">EEQ99_00920</name>
</gene>
<proteinExistence type="predicted"/>
<feature type="domain" description="HTH lacI-type" evidence="5">
    <location>
        <begin position="7"/>
        <end position="62"/>
    </location>
</feature>
<evidence type="ECO:0000256" key="1">
    <source>
        <dbReference type="ARBA" id="ARBA00022491"/>
    </source>
</evidence>
<dbReference type="PROSITE" id="PS00356">
    <property type="entry name" value="HTH_LACI_1"/>
    <property type="match status" value="1"/>
</dbReference>
<protein>
    <submittedName>
        <fullName evidence="6">LacI family DNA-binding transcriptional regulator</fullName>
    </submittedName>
</protein>
<dbReference type="GO" id="GO:0000976">
    <property type="term" value="F:transcription cis-regulatory region binding"/>
    <property type="evidence" value="ECO:0007669"/>
    <property type="project" value="TreeGrafter"/>
</dbReference>
<dbReference type="Proteomes" id="UP000273611">
    <property type="component" value="Unassembled WGS sequence"/>
</dbReference>
<dbReference type="Pfam" id="PF13377">
    <property type="entry name" value="Peripla_BP_3"/>
    <property type="match status" value="1"/>
</dbReference>
<keyword evidence="1" id="KW-0678">Repressor</keyword>
<dbReference type="SMART" id="SM00354">
    <property type="entry name" value="HTH_LACI"/>
    <property type="match status" value="1"/>
</dbReference>
<keyword evidence="2" id="KW-0805">Transcription regulation</keyword>
<name>A0A432NWU8_9HYPH</name>
<dbReference type="PANTHER" id="PTHR30146">
    <property type="entry name" value="LACI-RELATED TRANSCRIPTIONAL REPRESSOR"/>
    <property type="match status" value="1"/>
</dbReference>
<keyword evidence="4" id="KW-0804">Transcription</keyword>
<evidence type="ECO:0000256" key="4">
    <source>
        <dbReference type="ARBA" id="ARBA00023163"/>
    </source>
</evidence>
<evidence type="ECO:0000259" key="5">
    <source>
        <dbReference type="PROSITE" id="PS50932"/>
    </source>
</evidence>
<dbReference type="SUPFAM" id="SSF47413">
    <property type="entry name" value="lambda repressor-like DNA-binding domains"/>
    <property type="match status" value="1"/>
</dbReference>
<dbReference type="GO" id="GO:0003700">
    <property type="term" value="F:DNA-binding transcription factor activity"/>
    <property type="evidence" value="ECO:0007669"/>
    <property type="project" value="TreeGrafter"/>
</dbReference>
<dbReference type="InterPro" id="IPR028082">
    <property type="entry name" value="Peripla_BP_I"/>
</dbReference>
<dbReference type="RefSeq" id="WP_127429877.1">
    <property type="nucleotide sequence ID" value="NZ_BMFI01000003.1"/>
</dbReference>
<reference evidence="6 7" key="1">
    <citation type="journal article" date="2015" name="Int. J. Syst. Evol. Microbiol.">
        <title>Rhizobium anhuiense sp. nov., isolated from effective nodules of Vicia faba and Pisum sativum.</title>
        <authorList>
            <person name="Zhang Y.J."/>
            <person name="Zheng W.T."/>
            <person name="Everall I."/>
            <person name="Young J.P."/>
            <person name="Zhang X.X."/>
            <person name="Tian C.F."/>
            <person name="Sui X.H."/>
            <person name="Wang E.T."/>
            <person name="Chen W.X."/>
        </authorList>
    </citation>
    <scope>NUCLEOTIDE SEQUENCE [LARGE SCALE GENOMIC DNA]</scope>
    <source>
        <strain evidence="6 7">CCBAU 23252</strain>
    </source>
</reference>
<dbReference type="InterPro" id="IPR010982">
    <property type="entry name" value="Lambda_DNA-bd_dom_sf"/>
</dbReference>
<dbReference type="GeneID" id="75217086"/>
<accession>A0A432NWU8</accession>
<evidence type="ECO:0000313" key="7">
    <source>
        <dbReference type="Proteomes" id="UP000273611"/>
    </source>
</evidence>
<evidence type="ECO:0000256" key="3">
    <source>
        <dbReference type="ARBA" id="ARBA00023125"/>
    </source>
</evidence>
<dbReference type="SUPFAM" id="SSF53822">
    <property type="entry name" value="Periplasmic binding protein-like I"/>
    <property type="match status" value="1"/>
</dbReference>
<dbReference type="CDD" id="cd01392">
    <property type="entry name" value="HTH_LacI"/>
    <property type="match status" value="1"/>
</dbReference>
<dbReference type="EMBL" id="RIBW01000001">
    <property type="protein sequence ID" value="RUM04161.1"/>
    <property type="molecule type" value="Genomic_DNA"/>
</dbReference>
<dbReference type="PROSITE" id="PS50932">
    <property type="entry name" value="HTH_LACI_2"/>
    <property type="match status" value="1"/>
</dbReference>
<dbReference type="Gene3D" id="3.40.50.2300">
    <property type="match status" value="2"/>
</dbReference>
<organism evidence="6 7">
    <name type="scientific">Rhizobium anhuiense</name>
    <dbReference type="NCBI Taxonomy" id="1184720"/>
    <lineage>
        <taxon>Bacteria</taxon>
        <taxon>Pseudomonadati</taxon>
        <taxon>Pseudomonadota</taxon>
        <taxon>Alphaproteobacteria</taxon>
        <taxon>Hyphomicrobiales</taxon>
        <taxon>Rhizobiaceae</taxon>
        <taxon>Rhizobium/Agrobacterium group</taxon>
        <taxon>Rhizobium</taxon>
    </lineage>
</organism>
<sequence length="336" mass="35764">MVRIVAVSLSDIAERAGVSVKTVSGALHGGSARMSDDTRQKIKAIAEELGYVTNFAARGVRQGWLPLVGVVSDGLITSPFATEIVRGLDGAARGAGMAVFAVNHSSGQSIGSVLDEVQQFRPRAIAYAAMYHKEVALSDRLAGTVGVMINCREAAGRVTALVPDEEGGAREIVRYLLVAGRRRIAFINLPGILAGTLREMGFRAALEEGGIDPVGVLPAVRRSVYSDRAPSLVASHVEALLKSGQRPDAILCGNDRVAMEVYAALARAGLRIPDDIAVASFDNQVELASRLDPPLTTMALPHRAMGRLAMEILLAEQPEPPHLRKLPFHLVERASV</sequence>